<reference evidence="2 3" key="1">
    <citation type="submission" date="2019-12" db="EMBL/GenBank/DDBJ databases">
        <title>Draft genome sequence of the ascomycete Xylaria multiplex DSM 110363.</title>
        <authorList>
            <person name="Buettner E."/>
            <person name="Kellner H."/>
        </authorList>
    </citation>
    <scope>NUCLEOTIDE SEQUENCE [LARGE SCALE GENOMIC DNA]</scope>
    <source>
        <strain evidence="2 3">DSM 110363</strain>
    </source>
</reference>
<gene>
    <name evidence="2" type="ORF">GQX73_g89</name>
</gene>
<dbReference type="InParanoid" id="A0A7C8IVJ8"/>
<feature type="compositionally biased region" description="Polar residues" evidence="1">
    <location>
        <begin position="439"/>
        <end position="452"/>
    </location>
</feature>
<sequence length="707" mass="77749">MGLLNFLSKKSYSDLKTSAYDTTVASSPPIRGTYPVLGNGSKILEEFQKSHPNLATISHNNTPASSPLASRFRDGSRPGPGVERPRTAPSSQLVTTDIRGLSVPVKPAPSPGLVSIYSDSIRSSESGKPRGYVDLLDAQSMIKPADFYGRIQATGSRNYGEDVADRNREGEEKSNNLDTTKVHDLSSHHGGGEWTSVISKDVDDDSDYEPRPLRIRHSISSGLRSKKTSHTSDSYPKRTSSRLPRHEGDETPKVMSRTASARSERAARRQSMPSFLASAPDEASRSSSVGKRGKEEEPSLPDSRKGHARSATTHEREYAKPNISTKRQSLVSAHVEHQPRLKRNDLDKPLPALPTSSRNNSRRRTISHNNAIVESRLLAKRQSLQGIRSQSRGEIYEDTYQQKVSLQGAQLPRDRSSARRQLGSTTDLQDFFYDSPAQQSDLQSQIISPSKFTDNKYESSQSDHLRNQSTMACDIGAPVPERTSSIRHPRHGSVTSETALSTLSSNPFRPQSGHTTSTSIDFSPMFPRAYINKSIPPVPDLPFLKPLQPTAENTTNILSPARSPSIAHRCQSNEFFLEDYASSDNGSSTSLSRSSYEKDLLFSETAFGVSGDQVSSLPGLFDVATSSPGLPISHTWGNELQSASKLFHMPAYLETDSNDYYENQEQADSSDEEINFDIPKSRAGSVLRYTQTWGGISSKEATLGGRR</sequence>
<feature type="region of interest" description="Disordered" evidence="1">
    <location>
        <begin position="439"/>
        <end position="519"/>
    </location>
</feature>
<evidence type="ECO:0000313" key="2">
    <source>
        <dbReference type="EMBL" id="KAF2973381.1"/>
    </source>
</evidence>
<protein>
    <submittedName>
        <fullName evidence="2">Uncharacterized protein</fullName>
    </submittedName>
</protein>
<accession>A0A7C8IVJ8</accession>
<feature type="compositionally biased region" description="Polar residues" evidence="1">
    <location>
        <begin position="493"/>
        <end position="519"/>
    </location>
</feature>
<dbReference type="OrthoDB" id="5325276at2759"/>
<feature type="compositionally biased region" description="Polar residues" evidence="1">
    <location>
        <begin position="53"/>
        <end position="68"/>
    </location>
</feature>
<name>A0A7C8IVJ8_9PEZI</name>
<feature type="compositionally biased region" description="Polar residues" evidence="1">
    <location>
        <begin position="231"/>
        <end position="242"/>
    </location>
</feature>
<evidence type="ECO:0000313" key="3">
    <source>
        <dbReference type="Proteomes" id="UP000481858"/>
    </source>
</evidence>
<feature type="compositionally biased region" description="Basic and acidic residues" evidence="1">
    <location>
        <begin position="292"/>
        <end position="305"/>
    </location>
</feature>
<feature type="region of interest" description="Disordered" evidence="1">
    <location>
        <begin position="157"/>
        <end position="368"/>
    </location>
</feature>
<feature type="region of interest" description="Disordered" evidence="1">
    <location>
        <begin position="53"/>
        <end position="93"/>
    </location>
</feature>
<organism evidence="2 3">
    <name type="scientific">Xylaria multiplex</name>
    <dbReference type="NCBI Taxonomy" id="323545"/>
    <lineage>
        <taxon>Eukaryota</taxon>
        <taxon>Fungi</taxon>
        <taxon>Dikarya</taxon>
        <taxon>Ascomycota</taxon>
        <taxon>Pezizomycotina</taxon>
        <taxon>Sordariomycetes</taxon>
        <taxon>Xylariomycetidae</taxon>
        <taxon>Xylariales</taxon>
        <taxon>Xylariaceae</taxon>
        <taxon>Xylaria</taxon>
    </lineage>
</organism>
<feature type="compositionally biased region" description="Basic and acidic residues" evidence="1">
    <location>
        <begin position="453"/>
        <end position="466"/>
    </location>
</feature>
<dbReference type="EMBL" id="WUBL01000001">
    <property type="protein sequence ID" value="KAF2973381.1"/>
    <property type="molecule type" value="Genomic_DNA"/>
</dbReference>
<feature type="compositionally biased region" description="Polar residues" evidence="1">
    <location>
        <begin position="322"/>
        <end position="331"/>
    </location>
</feature>
<dbReference type="AlphaFoldDB" id="A0A7C8IVJ8"/>
<comment type="caution">
    <text evidence="2">The sequence shown here is derived from an EMBL/GenBank/DDBJ whole genome shotgun (WGS) entry which is preliminary data.</text>
</comment>
<proteinExistence type="predicted"/>
<feature type="compositionally biased region" description="Basic and acidic residues" evidence="1">
    <location>
        <begin position="159"/>
        <end position="191"/>
    </location>
</feature>
<feature type="compositionally biased region" description="Basic and acidic residues" evidence="1">
    <location>
        <begin position="334"/>
        <end position="348"/>
    </location>
</feature>
<keyword evidence="3" id="KW-1185">Reference proteome</keyword>
<dbReference type="Proteomes" id="UP000481858">
    <property type="component" value="Unassembled WGS sequence"/>
</dbReference>
<evidence type="ECO:0000256" key="1">
    <source>
        <dbReference type="SAM" id="MobiDB-lite"/>
    </source>
</evidence>